<gene>
    <name evidence="9" type="ORF">PVK06_046509</name>
</gene>
<keyword evidence="6" id="KW-0812">Transmembrane</keyword>
<sequence>MDRIYSGILKNRFLFVETSSYLSRNLISLFPSQQIAVVMIDSIEKREYYVFFVGVFLEQNCRIFLRFLMKVIQSIRIEVKEGIYARHVLYMEIRGQWTVPLTHTDENLTSREIEQKAVELAYFLRVPIEVF</sequence>
<evidence type="ECO:0000256" key="2">
    <source>
        <dbReference type="ARBA" id="ARBA00004141"/>
    </source>
</evidence>
<evidence type="ECO:0000256" key="7">
    <source>
        <dbReference type="ARBA" id="ARBA00022989"/>
    </source>
</evidence>
<dbReference type="Proteomes" id="UP001358586">
    <property type="component" value="Chromosome 13"/>
</dbReference>
<evidence type="ECO:0000256" key="3">
    <source>
        <dbReference type="ARBA" id="ARBA00008198"/>
    </source>
</evidence>
<evidence type="ECO:0000256" key="5">
    <source>
        <dbReference type="ARBA" id="ARBA00022531"/>
    </source>
</evidence>
<accession>A0ABR0MDC7</accession>
<evidence type="ECO:0000256" key="1">
    <source>
        <dbReference type="ARBA" id="ARBA00002862"/>
    </source>
</evidence>
<keyword evidence="8" id="KW-0472">Membrane</keyword>
<comment type="caution">
    <text evidence="9">The sequence shown here is derived from an EMBL/GenBank/DDBJ whole genome shotgun (WGS) entry which is preliminary data.</text>
</comment>
<name>A0ABR0MDC7_GOSAR</name>
<keyword evidence="5" id="KW-0602">Photosynthesis</keyword>
<comment type="subcellular location">
    <subcellularLocation>
        <location evidence="2">Membrane</location>
        <topology evidence="2">Multi-pass membrane protein</topology>
    </subcellularLocation>
</comment>
<proteinExistence type="inferred from homology"/>
<dbReference type="InterPro" id="IPR003359">
    <property type="entry name" value="PSI_Ycf4_assembly"/>
</dbReference>
<evidence type="ECO:0000256" key="8">
    <source>
        <dbReference type="ARBA" id="ARBA00023136"/>
    </source>
</evidence>
<dbReference type="Pfam" id="PF02392">
    <property type="entry name" value="Ycf4"/>
    <property type="match status" value="1"/>
</dbReference>
<comment type="function">
    <text evidence="1">Seems to be required for the assembly of the photosystem I complex.</text>
</comment>
<evidence type="ECO:0000313" key="10">
    <source>
        <dbReference type="Proteomes" id="UP001358586"/>
    </source>
</evidence>
<keyword evidence="10" id="KW-1185">Reference proteome</keyword>
<keyword evidence="7" id="KW-1133">Transmembrane helix</keyword>
<evidence type="ECO:0000256" key="6">
    <source>
        <dbReference type="ARBA" id="ARBA00022692"/>
    </source>
</evidence>
<reference evidence="9 10" key="1">
    <citation type="submission" date="2023-03" db="EMBL/GenBank/DDBJ databases">
        <title>WGS of Gossypium arboreum.</title>
        <authorList>
            <person name="Yu D."/>
        </authorList>
    </citation>
    <scope>NUCLEOTIDE SEQUENCE [LARGE SCALE GENOMIC DNA]</scope>
    <source>
        <tissue evidence="9">Leaf</tissue>
    </source>
</reference>
<evidence type="ECO:0000256" key="4">
    <source>
        <dbReference type="ARBA" id="ARBA00015395"/>
    </source>
</evidence>
<dbReference type="EMBL" id="JARKNE010000013">
    <property type="protein sequence ID" value="KAK5770359.1"/>
    <property type="molecule type" value="Genomic_DNA"/>
</dbReference>
<organism evidence="9 10">
    <name type="scientific">Gossypium arboreum</name>
    <name type="common">Tree cotton</name>
    <name type="synonym">Gossypium nanking</name>
    <dbReference type="NCBI Taxonomy" id="29729"/>
    <lineage>
        <taxon>Eukaryota</taxon>
        <taxon>Viridiplantae</taxon>
        <taxon>Streptophyta</taxon>
        <taxon>Embryophyta</taxon>
        <taxon>Tracheophyta</taxon>
        <taxon>Spermatophyta</taxon>
        <taxon>Magnoliopsida</taxon>
        <taxon>eudicotyledons</taxon>
        <taxon>Gunneridae</taxon>
        <taxon>Pentapetalae</taxon>
        <taxon>rosids</taxon>
        <taxon>malvids</taxon>
        <taxon>Malvales</taxon>
        <taxon>Malvaceae</taxon>
        <taxon>Malvoideae</taxon>
        <taxon>Gossypium</taxon>
    </lineage>
</organism>
<comment type="similarity">
    <text evidence="3">Belongs to the Ycf4 family.</text>
</comment>
<evidence type="ECO:0000313" key="9">
    <source>
        <dbReference type="EMBL" id="KAK5770359.1"/>
    </source>
</evidence>
<protein>
    <recommendedName>
        <fullName evidence="4">Photosystem I assembly protein Ycf4</fullName>
    </recommendedName>
</protein>